<gene>
    <name evidence="13" type="ORF">AAFF_G00125400</name>
</gene>
<keyword evidence="6 8" id="KW-1015">Disulfide bond</keyword>
<feature type="region of interest" description="Disordered" evidence="9">
    <location>
        <begin position="322"/>
        <end position="351"/>
    </location>
</feature>
<evidence type="ECO:0000256" key="2">
    <source>
        <dbReference type="ARBA" id="ARBA00022525"/>
    </source>
</evidence>
<feature type="disulfide bond" evidence="8">
    <location>
        <begin position="49"/>
        <end position="67"/>
    </location>
</feature>
<keyword evidence="10" id="KW-0812">Transmembrane</keyword>
<dbReference type="InterPro" id="IPR001368">
    <property type="entry name" value="TNFR/NGFR_Cys_rich_reg"/>
</dbReference>
<dbReference type="InterPro" id="IPR052459">
    <property type="entry name" value="TNFRSF_decoy_receptor"/>
</dbReference>
<accession>A0AAD7WAL7</accession>
<dbReference type="PANTHER" id="PTHR23097:SF90">
    <property type="entry name" value="TUMOR NECROSIS FACTOR RECEPTOR SUPERFAMILY MEMBER 11B"/>
    <property type="match status" value="1"/>
</dbReference>
<feature type="disulfide bond" evidence="8">
    <location>
        <begin position="70"/>
        <end position="85"/>
    </location>
</feature>
<keyword evidence="7" id="KW-0325">Glycoprotein</keyword>
<dbReference type="GO" id="GO:0007165">
    <property type="term" value="P:signal transduction"/>
    <property type="evidence" value="ECO:0007669"/>
    <property type="project" value="InterPro"/>
</dbReference>
<feature type="repeat" description="TNFR-Cys" evidence="8">
    <location>
        <begin position="112"/>
        <end position="153"/>
    </location>
</feature>
<dbReference type="SMART" id="SM00208">
    <property type="entry name" value="TNFR"/>
    <property type="match status" value="4"/>
</dbReference>
<evidence type="ECO:0000256" key="6">
    <source>
        <dbReference type="ARBA" id="ARBA00023157"/>
    </source>
</evidence>
<keyword evidence="3" id="KW-0053">Apoptosis</keyword>
<evidence type="ECO:0000256" key="4">
    <source>
        <dbReference type="ARBA" id="ARBA00022729"/>
    </source>
</evidence>
<dbReference type="Gene3D" id="2.10.50.10">
    <property type="entry name" value="Tumor Necrosis Factor Receptor, subunit A, domain 2"/>
    <property type="match status" value="2"/>
</dbReference>
<dbReference type="Pfam" id="PF00020">
    <property type="entry name" value="TNFR_c6"/>
    <property type="match status" value="3"/>
</dbReference>
<keyword evidence="14" id="KW-1185">Reference proteome</keyword>
<evidence type="ECO:0000256" key="5">
    <source>
        <dbReference type="ARBA" id="ARBA00022737"/>
    </source>
</evidence>
<dbReference type="EMBL" id="JAINUG010000188">
    <property type="protein sequence ID" value="KAJ8388979.1"/>
    <property type="molecule type" value="Genomic_DNA"/>
</dbReference>
<feature type="repeat" description="TNFR-Cys" evidence="8">
    <location>
        <begin position="30"/>
        <end position="67"/>
    </location>
</feature>
<dbReference type="GO" id="GO:0006915">
    <property type="term" value="P:apoptotic process"/>
    <property type="evidence" value="ECO:0007669"/>
    <property type="project" value="UniProtKB-KW"/>
</dbReference>
<feature type="compositionally biased region" description="Polar residues" evidence="9">
    <location>
        <begin position="336"/>
        <end position="350"/>
    </location>
</feature>
<dbReference type="PROSITE" id="PS50050">
    <property type="entry name" value="TNFR_NGFR_2"/>
    <property type="match status" value="3"/>
</dbReference>
<keyword evidence="5" id="KW-0677">Repeat</keyword>
<feature type="domain" description="TNFR-Cys" evidence="12">
    <location>
        <begin position="69"/>
        <end position="111"/>
    </location>
</feature>
<protein>
    <recommendedName>
        <fullName evidence="12">TNFR-Cys domain-containing protein</fullName>
    </recommendedName>
</protein>
<feature type="signal peptide" evidence="11">
    <location>
        <begin position="1"/>
        <end position="22"/>
    </location>
</feature>
<dbReference type="Proteomes" id="UP001221898">
    <property type="component" value="Unassembled WGS sequence"/>
</dbReference>
<feature type="disulfide bond" evidence="8">
    <location>
        <begin position="46"/>
        <end position="59"/>
    </location>
</feature>
<dbReference type="GO" id="GO:0004888">
    <property type="term" value="F:transmembrane signaling receptor activity"/>
    <property type="evidence" value="ECO:0007669"/>
    <property type="project" value="InterPro"/>
</dbReference>
<keyword evidence="10" id="KW-0472">Membrane</keyword>
<evidence type="ECO:0000256" key="1">
    <source>
        <dbReference type="ARBA" id="ARBA00004613"/>
    </source>
</evidence>
<proteinExistence type="predicted"/>
<comment type="caution">
    <text evidence="8">Lacks conserved residue(s) required for the propagation of feature annotation.</text>
</comment>
<comment type="subcellular location">
    <subcellularLocation>
        <location evidence="1">Secreted</location>
    </subcellularLocation>
</comment>
<reference evidence="13" key="1">
    <citation type="journal article" date="2023" name="Science">
        <title>Genome structures resolve the early diversification of teleost fishes.</title>
        <authorList>
            <person name="Parey E."/>
            <person name="Louis A."/>
            <person name="Montfort J."/>
            <person name="Bouchez O."/>
            <person name="Roques C."/>
            <person name="Iampietro C."/>
            <person name="Lluch J."/>
            <person name="Castinel A."/>
            <person name="Donnadieu C."/>
            <person name="Desvignes T."/>
            <person name="Floi Bucao C."/>
            <person name="Jouanno E."/>
            <person name="Wen M."/>
            <person name="Mejri S."/>
            <person name="Dirks R."/>
            <person name="Jansen H."/>
            <person name="Henkel C."/>
            <person name="Chen W.J."/>
            <person name="Zahm M."/>
            <person name="Cabau C."/>
            <person name="Klopp C."/>
            <person name="Thompson A.W."/>
            <person name="Robinson-Rechavi M."/>
            <person name="Braasch I."/>
            <person name="Lecointre G."/>
            <person name="Bobe J."/>
            <person name="Postlethwait J.H."/>
            <person name="Berthelot C."/>
            <person name="Roest Crollius H."/>
            <person name="Guiguen Y."/>
        </authorList>
    </citation>
    <scope>NUCLEOTIDE SEQUENCE</scope>
    <source>
        <strain evidence="13">NC1722</strain>
    </source>
</reference>
<evidence type="ECO:0000256" key="7">
    <source>
        <dbReference type="ARBA" id="ARBA00023180"/>
    </source>
</evidence>
<evidence type="ECO:0000256" key="8">
    <source>
        <dbReference type="PROSITE-ProRule" id="PRU00206"/>
    </source>
</evidence>
<feature type="domain" description="TNFR-Cys" evidence="12">
    <location>
        <begin position="112"/>
        <end position="153"/>
    </location>
</feature>
<feature type="transmembrane region" description="Helical" evidence="10">
    <location>
        <begin position="250"/>
        <end position="276"/>
    </location>
</feature>
<dbReference type="CDD" id="cd00185">
    <property type="entry name" value="TNFRSF"/>
    <property type="match status" value="1"/>
</dbReference>
<dbReference type="PRINTS" id="PR01680">
    <property type="entry name" value="TNFACTORR6"/>
</dbReference>
<dbReference type="PANTHER" id="PTHR23097">
    <property type="entry name" value="TUMOR NECROSIS FACTOR RECEPTOR SUPERFAMILY MEMBER"/>
    <property type="match status" value="1"/>
</dbReference>
<evidence type="ECO:0000313" key="13">
    <source>
        <dbReference type="EMBL" id="KAJ8388979.1"/>
    </source>
</evidence>
<dbReference type="GO" id="GO:0005576">
    <property type="term" value="C:extracellular region"/>
    <property type="evidence" value="ECO:0007669"/>
    <property type="project" value="UniProtKB-SubCell"/>
</dbReference>
<evidence type="ECO:0000256" key="3">
    <source>
        <dbReference type="ARBA" id="ARBA00022703"/>
    </source>
</evidence>
<dbReference type="GO" id="GO:0006955">
    <property type="term" value="P:immune response"/>
    <property type="evidence" value="ECO:0007669"/>
    <property type="project" value="InterPro"/>
</dbReference>
<keyword evidence="10" id="KW-1133">Transmembrane helix</keyword>
<keyword evidence="2" id="KW-0964">Secreted</keyword>
<dbReference type="SUPFAM" id="SSF57586">
    <property type="entry name" value="TNF receptor-like"/>
    <property type="match status" value="2"/>
</dbReference>
<sequence>MFWIKYLLFVAALHLTENKVLGLPYASDERCPDPATYYNKALTLCCRSCAPGFRQTSMCTATSDTVCEACDPGYYSENWNHYPNCFRCKKCRSDRGLEYDQHCSASSDVRCVCKKGTYCPSTLSPCPECREFTVCDAGHGVSEPGTAESDVKCSPCPEGTFSAKVSNTETCQRHTDCGSQGRDTVRRGSPTSNALCGEVVRPSFTGTPANTATTLLNAKTQTIARIFTTSNPHMGATGLLSKNNNKPDSWGILIGAIIAAIVLAVAFIAIAAFALCRKREGNINNKQAIKPLHGSSGVGQVGSFTACPTEQQYHNVPVAPEPTVHSSHGPVHHSSQEGNVCQDSPQTSSPTVTVNINTTNTTIRCHLQTGTCACAVPPSPATDVAPPVRDHDRDLPLSKEEERLDLPQHCEAKDAHTAVQESGKVVC</sequence>
<evidence type="ECO:0000256" key="9">
    <source>
        <dbReference type="SAM" id="MobiDB-lite"/>
    </source>
</evidence>
<comment type="caution">
    <text evidence="13">The sequence shown here is derived from an EMBL/GenBank/DDBJ whole genome shotgun (WGS) entry which is preliminary data.</text>
</comment>
<feature type="repeat" description="TNFR-Cys" evidence="8">
    <location>
        <begin position="69"/>
        <end position="111"/>
    </location>
</feature>
<name>A0AAD7WAL7_9TELE</name>
<feature type="chain" id="PRO_5041944808" description="TNFR-Cys domain-containing protein" evidence="11">
    <location>
        <begin position="23"/>
        <end position="427"/>
    </location>
</feature>
<feature type="compositionally biased region" description="Low complexity" evidence="9">
    <location>
        <begin position="324"/>
        <end position="333"/>
    </location>
</feature>
<feature type="disulfide bond" evidence="8">
    <location>
        <begin position="135"/>
        <end position="153"/>
    </location>
</feature>
<evidence type="ECO:0000259" key="12">
    <source>
        <dbReference type="PROSITE" id="PS50050"/>
    </source>
</evidence>
<dbReference type="AlphaFoldDB" id="A0AAD7WAL7"/>
<keyword evidence="4 11" id="KW-0732">Signal</keyword>
<dbReference type="InterPro" id="IPR008063">
    <property type="entry name" value="Fas_rcpt"/>
</dbReference>
<dbReference type="GO" id="GO:0016020">
    <property type="term" value="C:membrane"/>
    <property type="evidence" value="ECO:0007669"/>
    <property type="project" value="InterPro"/>
</dbReference>
<evidence type="ECO:0000313" key="14">
    <source>
        <dbReference type="Proteomes" id="UP001221898"/>
    </source>
</evidence>
<evidence type="ECO:0000256" key="11">
    <source>
        <dbReference type="SAM" id="SignalP"/>
    </source>
</evidence>
<dbReference type="PROSITE" id="PS00652">
    <property type="entry name" value="TNFR_NGFR_1"/>
    <property type="match status" value="1"/>
</dbReference>
<evidence type="ECO:0000256" key="10">
    <source>
        <dbReference type="SAM" id="Phobius"/>
    </source>
</evidence>
<organism evidence="13 14">
    <name type="scientific">Aldrovandia affinis</name>
    <dbReference type="NCBI Taxonomy" id="143900"/>
    <lineage>
        <taxon>Eukaryota</taxon>
        <taxon>Metazoa</taxon>
        <taxon>Chordata</taxon>
        <taxon>Craniata</taxon>
        <taxon>Vertebrata</taxon>
        <taxon>Euteleostomi</taxon>
        <taxon>Actinopterygii</taxon>
        <taxon>Neopterygii</taxon>
        <taxon>Teleostei</taxon>
        <taxon>Notacanthiformes</taxon>
        <taxon>Halosauridae</taxon>
        <taxon>Aldrovandia</taxon>
    </lineage>
</organism>
<feature type="domain" description="TNFR-Cys" evidence="12">
    <location>
        <begin position="30"/>
        <end position="67"/>
    </location>
</feature>